<dbReference type="Pfam" id="PF00201">
    <property type="entry name" value="UDPGT"/>
    <property type="match status" value="1"/>
</dbReference>
<dbReference type="GO" id="GO:0016138">
    <property type="term" value="P:glycoside biosynthetic process"/>
    <property type="evidence" value="ECO:0007669"/>
    <property type="project" value="UniProtKB-ARBA"/>
</dbReference>
<dbReference type="InterPro" id="IPR002213">
    <property type="entry name" value="UDP_glucos_trans"/>
</dbReference>
<dbReference type="Gene3D" id="3.40.50.2000">
    <property type="entry name" value="Glycogen Phosphorylase B"/>
    <property type="match status" value="2"/>
</dbReference>
<dbReference type="SMR" id="A0A1S3YL79"/>
<dbReference type="PANTHER" id="PTHR48044">
    <property type="entry name" value="GLYCOSYLTRANSFERASE"/>
    <property type="match status" value="1"/>
</dbReference>
<proteinExistence type="inferred from homology"/>
<dbReference type="InterPro" id="IPR035595">
    <property type="entry name" value="UDP_glycos_trans_CS"/>
</dbReference>
<keyword evidence="3 4" id="KW-0808">Transferase</keyword>
<feature type="domain" description="Glycosyltransferase N-terminal" evidence="6">
    <location>
        <begin position="14"/>
        <end position="240"/>
    </location>
</feature>
<reference evidence="7" key="1">
    <citation type="journal article" date="2014" name="Nat. Commun.">
        <title>The tobacco genome sequence and its comparison with those of tomato and potato.</title>
        <authorList>
            <person name="Sierro N."/>
            <person name="Battey J.N."/>
            <person name="Ouadi S."/>
            <person name="Bakaher N."/>
            <person name="Bovet L."/>
            <person name="Willig A."/>
            <person name="Goepfert S."/>
            <person name="Peitsch M.C."/>
            <person name="Ivanov N.V."/>
        </authorList>
    </citation>
    <scope>NUCLEOTIDE SEQUENCE [LARGE SCALE GENOMIC DNA]</scope>
</reference>
<dbReference type="GO" id="GO:0035251">
    <property type="term" value="F:UDP-glucosyltransferase activity"/>
    <property type="evidence" value="ECO:0000318"/>
    <property type="project" value="GO_Central"/>
</dbReference>
<evidence type="ECO:0000256" key="1">
    <source>
        <dbReference type="ARBA" id="ARBA00009995"/>
    </source>
</evidence>
<organism evidence="7 8">
    <name type="scientific">Nicotiana tabacum</name>
    <name type="common">Common tobacco</name>
    <dbReference type="NCBI Taxonomy" id="4097"/>
    <lineage>
        <taxon>Eukaryota</taxon>
        <taxon>Viridiplantae</taxon>
        <taxon>Streptophyta</taxon>
        <taxon>Embryophyta</taxon>
        <taxon>Tracheophyta</taxon>
        <taxon>Spermatophyta</taxon>
        <taxon>Magnoliopsida</taxon>
        <taxon>eudicotyledons</taxon>
        <taxon>Gunneridae</taxon>
        <taxon>Pentapetalae</taxon>
        <taxon>asterids</taxon>
        <taxon>lamiids</taxon>
        <taxon>Solanales</taxon>
        <taxon>Solanaceae</taxon>
        <taxon>Nicotianoideae</taxon>
        <taxon>Nicotianeae</taxon>
        <taxon>Nicotiana</taxon>
    </lineage>
</organism>
<reference evidence="8" key="2">
    <citation type="submission" date="2025-08" db="UniProtKB">
        <authorList>
            <consortium name="RefSeq"/>
        </authorList>
    </citation>
    <scope>IDENTIFICATION</scope>
    <source>
        <tissue evidence="8">Leaf</tissue>
    </source>
</reference>
<dbReference type="PANTHER" id="PTHR48044:SF11">
    <property type="entry name" value="GLYCOSYLTRANSFERASE"/>
    <property type="match status" value="1"/>
</dbReference>
<dbReference type="FunFam" id="3.40.50.2000:FF:000060">
    <property type="entry name" value="Glycosyltransferase"/>
    <property type="match status" value="1"/>
</dbReference>
<dbReference type="AlphaFoldDB" id="A0A1S3YL79"/>
<dbReference type="OMA" id="NSCREVE"/>
<evidence type="ECO:0000313" key="7">
    <source>
        <dbReference type="Proteomes" id="UP000790787"/>
    </source>
</evidence>
<keyword evidence="2 4" id="KW-0328">Glycosyltransferase</keyword>
<comment type="similarity">
    <text evidence="1 4">Belongs to the UDP-glycosyltransferase family.</text>
</comment>
<dbReference type="GeneID" id="107777483"/>
<dbReference type="Pfam" id="PF26168">
    <property type="entry name" value="Glyco_transf_N"/>
    <property type="match status" value="1"/>
</dbReference>
<evidence type="ECO:0000259" key="6">
    <source>
        <dbReference type="Pfam" id="PF26168"/>
    </source>
</evidence>
<name>A0A1S3YL79_TOBAC</name>
<dbReference type="RefSeq" id="XP_016453001.1">
    <property type="nucleotide sequence ID" value="XM_016597515.2"/>
</dbReference>
<dbReference type="InterPro" id="IPR058980">
    <property type="entry name" value="Glyco_transf_N"/>
</dbReference>
<dbReference type="EC" id="2.4.1.-" evidence="5"/>
<dbReference type="KEGG" id="nta:107777483"/>
<dbReference type="PaxDb" id="4097-A0A1S3YL79"/>
<keyword evidence="7" id="KW-1185">Reference proteome</keyword>
<protein>
    <recommendedName>
        <fullName evidence="5">Glycosyltransferase</fullName>
        <ecNumber evidence="5">2.4.1.-</ecNumber>
    </recommendedName>
</protein>
<gene>
    <name evidence="8" type="primary">LOC107777483</name>
</gene>
<evidence type="ECO:0000256" key="3">
    <source>
        <dbReference type="ARBA" id="ARBA00022679"/>
    </source>
</evidence>
<evidence type="ECO:0000256" key="2">
    <source>
        <dbReference type="ARBA" id="ARBA00022676"/>
    </source>
</evidence>
<evidence type="ECO:0000256" key="4">
    <source>
        <dbReference type="RuleBase" id="RU003718"/>
    </source>
</evidence>
<dbReference type="SUPFAM" id="SSF53756">
    <property type="entry name" value="UDP-Glycosyltransferase/glycogen phosphorylase"/>
    <property type="match status" value="1"/>
</dbReference>
<accession>A0A1S3YL79</accession>
<dbReference type="OrthoDB" id="550202at2759"/>
<dbReference type="Proteomes" id="UP000790787">
    <property type="component" value="Chromosome 8"/>
</dbReference>
<dbReference type="CDD" id="cd03784">
    <property type="entry name" value="GT1_Gtf-like"/>
    <property type="match status" value="1"/>
</dbReference>
<sequence>MATNSSDNIDQLNEVIVAMVPFPDYSHLNQLFILGRFIASHNIPVHFLCLADRNQDLKLHVQGDLRASNIHFHDILVPSSLVEIEDAGDDLPSIVLFIKSLVEPIRRTCIDLSTNTKRLVLIHDSIIMDHVRDVHSYPNVKSYMFHSISAFARYSLLRQSIDHIVDDDDHEEMMEKMQDEFPLLESSGAQFATMLLRKEHEWKLNSGEIMNSCRELEGKYLDLLANAKDNKPWLAVGPLHMLLESHDSSNRSRHECLEFLDKQDVNSVILVSFGTTTTFSQEQVNELAVGLEQSDHGLIWVLREADKKMENEKFEEKDKKIELPKGFEERMMVRNWAPQLEILEHPSTGVFLSHCGWNSCIESISMGVPLAIWPIQYDQPYNAILVTNVPKIGTSVKSWAHQEELVTAKAVEKAVKTLMDTTEGEEKRQRAMELSNKIKNSLSHGGVARKEMESLISCIIK</sequence>
<evidence type="ECO:0000313" key="8">
    <source>
        <dbReference type="RefSeq" id="XP_016453001.1"/>
    </source>
</evidence>
<dbReference type="RefSeq" id="XP_016453001.1">
    <property type="nucleotide sequence ID" value="XM_016597515.1"/>
</dbReference>
<dbReference type="PROSITE" id="PS00375">
    <property type="entry name" value="UDPGT"/>
    <property type="match status" value="1"/>
</dbReference>
<evidence type="ECO:0000256" key="5">
    <source>
        <dbReference type="RuleBase" id="RU362057"/>
    </source>
</evidence>